<protein>
    <submittedName>
        <fullName evidence="2">Uncharacterized protein</fullName>
    </submittedName>
</protein>
<dbReference type="InParanoid" id="A0A067MB43"/>
<organism evidence="2 3">
    <name type="scientific">Botryobasidium botryosum (strain FD-172 SS1)</name>
    <dbReference type="NCBI Taxonomy" id="930990"/>
    <lineage>
        <taxon>Eukaryota</taxon>
        <taxon>Fungi</taxon>
        <taxon>Dikarya</taxon>
        <taxon>Basidiomycota</taxon>
        <taxon>Agaricomycotina</taxon>
        <taxon>Agaricomycetes</taxon>
        <taxon>Cantharellales</taxon>
        <taxon>Botryobasidiaceae</taxon>
        <taxon>Botryobasidium</taxon>
    </lineage>
</organism>
<dbReference type="EMBL" id="KL198046">
    <property type="protein sequence ID" value="KDQ12983.1"/>
    <property type="molecule type" value="Genomic_DNA"/>
</dbReference>
<evidence type="ECO:0000256" key="1">
    <source>
        <dbReference type="SAM" id="MobiDB-lite"/>
    </source>
</evidence>
<accession>A0A067MB43</accession>
<evidence type="ECO:0000313" key="3">
    <source>
        <dbReference type="Proteomes" id="UP000027195"/>
    </source>
</evidence>
<dbReference type="Proteomes" id="UP000027195">
    <property type="component" value="Unassembled WGS sequence"/>
</dbReference>
<keyword evidence="3" id="KW-1185">Reference proteome</keyword>
<gene>
    <name evidence="2" type="ORF">BOTBODRAFT_175860</name>
</gene>
<name>A0A067MB43_BOTB1</name>
<evidence type="ECO:0000313" key="2">
    <source>
        <dbReference type="EMBL" id="KDQ12983.1"/>
    </source>
</evidence>
<sequence>MNLQNKLWLGESVRLANFWPHASFSSRSPTFKLIIVLSLLRPRALAPSLPQPSFSPISNILCAKGQGYHKAMGEVLRTMHPTARFSDASPLPIPHDPHRSGQMTNQPSPSHSSRHLPRQVYNPGAIMTATTLE</sequence>
<proteinExistence type="predicted"/>
<reference evidence="3" key="1">
    <citation type="journal article" date="2014" name="Proc. Natl. Acad. Sci. U.S.A.">
        <title>Extensive sampling of basidiomycete genomes demonstrates inadequacy of the white-rot/brown-rot paradigm for wood decay fungi.</title>
        <authorList>
            <person name="Riley R."/>
            <person name="Salamov A.A."/>
            <person name="Brown D.W."/>
            <person name="Nagy L.G."/>
            <person name="Floudas D."/>
            <person name="Held B.W."/>
            <person name="Levasseur A."/>
            <person name="Lombard V."/>
            <person name="Morin E."/>
            <person name="Otillar R."/>
            <person name="Lindquist E.A."/>
            <person name="Sun H."/>
            <person name="LaButti K.M."/>
            <person name="Schmutz J."/>
            <person name="Jabbour D."/>
            <person name="Luo H."/>
            <person name="Baker S.E."/>
            <person name="Pisabarro A.G."/>
            <person name="Walton J.D."/>
            <person name="Blanchette R.A."/>
            <person name="Henrissat B."/>
            <person name="Martin F."/>
            <person name="Cullen D."/>
            <person name="Hibbett D.S."/>
            <person name="Grigoriev I.V."/>
        </authorList>
    </citation>
    <scope>NUCLEOTIDE SEQUENCE [LARGE SCALE GENOMIC DNA]</scope>
    <source>
        <strain evidence="3">FD-172 SS1</strain>
    </source>
</reference>
<dbReference type="AlphaFoldDB" id="A0A067MB43"/>
<feature type="region of interest" description="Disordered" evidence="1">
    <location>
        <begin position="84"/>
        <end position="124"/>
    </location>
</feature>
<dbReference type="HOGENOM" id="CLU_1906408_0_0_1"/>